<dbReference type="InterPro" id="IPR018076">
    <property type="entry name" value="T2SS_GspF_dom"/>
</dbReference>
<evidence type="ECO:0000256" key="2">
    <source>
        <dbReference type="ARBA" id="ARBA00005745"/>
    </source>
</evidence>
<reference evidence="10" key="1">
    <citation type="submission" date="2016-10" db="EMBL/GenBank/DDBJ databases">
        <authorList>
            <person name="Varghese N."/>
            <person name="Submissions S."/>
        </authorList>
    </citation>
    <scope>NUCLEOTIDE SEQUENCE [LARGE SCALE GENOMIC DNA]</scope>
    <source>
        <strain evidence="10">CGMCC 1.6763</strain>
    </source>
</reference>
<evidence type="ECO:0000256" key="1">
    <source>
        <dbReference type="ARBA" id="ARBA00004651"/>
    </source>
</evidence>
<dbReference type="Gene3D" id="1.20.81.30">
    <property type="entry name" value="Type II secretion system (T2SS), domain F"/>
    <property type="match status" value="1"/>
</dbReference>
<dbReference type="STRING" id="426757.SAMN04488127_1260"/>
<gene>
    <name evidence="9" type="ORF">SAMN04488127_1260</name>
</gene>
<protein>
    <submittedName>
        <fullName evidence="9">Competence protein ComGB</fullName>
    </submittedName>
</protein>
<name>A0A1H6WZA3_9BACL</name>
<evidence type="ECO:0000256" key="6">
    <source>
        <dbReference type="ARBA" id="ARBA00023136"/>
    </source>
</evidence>
<evidence type="ECO:0000256" key="4">
    <source>
        <dbReference type="ARBA" id="ARBA00022692"/>
    </source>
</evidence>
<evidence type="ECO:0000313" key="10">
    <source>
        <dbReference type="Proteomes" id="UP000199200"/>
    </source>
</evidence>
<feature type="transmembrane region" description="Helical" evidence="7">
    <location>
        <begin position="141"/>
        <end position="160"/>
    </location>
</feature>
<dbReference type="InterPro" id="IPR042094">
    <property type="entry name" value="T2SS_GspF_sf"/>
</dbReference>
<dbReference type="Pfam" id="PF00482">
    <property type="entry name" value="T2SSF"/>
    <property type="match status" value="2"/>
</dbReference>
<feature type="transmembrane region" description="Helical" evidence="7">
    <location>
        <begin position="89"/>
        <end position="111"/>
    </location>
</feature>
<comment type="similarity">
    <text evidence="2">Belongs to the GSP F family.</text>
</comment>
<keyword evidence="5 7" id="KW-1133">Transmembrane helix</keyword>
<evidence type="ECO:0000256" key="3">
    <source>
        <dbReference type="ARBA" id="ARBA00022475"/>
    </source>
</evidence>
<dbReference type="AlphaFoldDB" id="A0A1H6WZA3"/>
<dbReference type="RefSeq" id="WP_177168299.1">
    <property type="nucleotide sequence ID" value="NZ_FNZF01000002.1"/>
</dbReference>
<evidence type="ECO:0000256" key="5">
    <source>
        <dbReference type="ARBA" id="ARBA00022989"/>
    </source>
</evidence>
<accession>A0A1H6WZA3</accession>
<evidence type="ECO:0000259" key="8">
    <source>
        <dbReference type="Pfam" id="PF00482"/>
    </source>
</evidence>
<proteinExistence type="inferred from homology"/>
<dbReference type="InterPro" id="IPR003004">
    <property type="entry name" value="GspF/PilC"/>
</dbReference>
<dbReference type="InterPro" id="IPR047692">
    <property type="entry name" value="T4P_ComGB"/>
</dbReference>
<dbReference type="NCBIfam" id="NF041012">
    <property type="entry name" value="T4P_ComGB"/>
    <property type="match status" value="1"/>
</dbReference>
<keyword evidence="4 7" id="KW-0812">Transmembrane</keyword>
<feature type="transmembrane region" description="Helical" evidence="7">
    <location>
        <begin position="293"/>
        <end position="317"/>
    </location>
</feature>
<feature type="domain" description="Type II secretion system protein GspF" evidence="8">
    <location>
        <begin position="190"/>
        <end position="312"/>
    </location>
</feature>
<dbReference type="GO" id="GO:0005886">
    <property type="term" value="C:plasma membrane"/>
    <property type="evidence" value="ECO:0007669"/>
    <property type="project" value="UniProtKB-SubCell"/>
</dbReference>
<dbReference type="PANTHER" id="PTHR30012">
    <property type="entry name" value="GENERAL SECRETION PATHWAY PROTEIN"/>
    <property type="match status" value="1"/>
</dbReference>
<dbReference type="EMBL" id="FNZF01000002">
    <property type="protein sequence ID" value="SEJ20604.1"/>
    <property type="molecule type" value="Genomic_DNA"/>
</dbReference>
<keyword evidence="3" id="KW-1003">Cell membrane</keyword>
<organism evidence="9 10">
    <name type="scientific">Bhargavaea ginsengi</name>
    <dbReference type="NCBI Taxonomy" id="426757"/>
    <lineage>
        <taxon>Bacteria</taxon>
        <taxon>Bacillati</taxon>
        <taxon>Bacillota</taxon>
        <taxon>Bacilli</taxon>
        <taxon>Bacillales</taxon>
        <taxon>Caryophanaceae</taxon>
        <taxon>Bhargavaea</taxon>
    </lineage>
</organism>
<evidence type="ECO:0000313" key="9">
    <source>
        <dbReference type="EMBL" id="SEJ20604.1"/>
    </source>
</evidence>
<dbReference type="PANTHER" id="PTHR30012:SF0">
    <property type="entry name" value="TYPE II SECRETION SYSTEM PROTEIN F-RELATED"/>
    <property type="match status" value="1"/>
</dbReference>
<dbReference type="Proteomes" id="UP000199200">
    <property type="component" value="Unassembled WGS sequence"/>
</dbReference>
<keyword evidence="6 7" id="KW-0472">Membrane</keyword>
<keyword evidence="10" id="KW-1185">Reference proteome</keyword>
<comment type="subcellular location">
    <subcellularLocation>
        <location evidence="1">Cell membrane</location>
        <topology evidence="1">Multi-pass membrane protein</topology>
    </subcellularLocation>
</comment>
<sequence>MDEGYTFHDSVRMLLPHHISDPSGAERALEKNLRSGKSPEEILADVGFSSALLIPVGISVSHGNLPESLRTVAGRLGRRGRTMEKMRKATFYPAVLFCFIALLFILFRTMFMPNMEKMLSSRGGGEDAVALSAYLLRLPDVIAGVVLIFIAVAIPVYLIWAKKPAEERLRTALSVPVLSKWVRMGQTTVFAREMGTLLGGGIPLQQALGIVAAQDSNSMLAMITRNVESRILTGDPLHEAVRHAGGFMPDFPSFIRHGEEGGHLPREMLVYSELMDEKIGEESEKLIAVVQPVLFGILAVCIMGAYLALMLPVYSMIELQ</sequence>
<feature type="domain" description="Type II secretion system protein GspF" evidence="8">
    <location>
        <begin position="27"/>
        <end position="113"/>
    </location>
</feature>
<evidence type="ECO:0000256" key="7">
    <source>
        <dbReference type="SAM" id="Phobius"/>
    </source>
</evidence>